<accession>A0A0V1DLU9</accession>
<protein>
    <submittedName>
        <fullName evidence="1">Uncharacterized protein</fullName>
    </submittedName>
</protein>
<dbReference type="EMBL" id="JYDT01003410">
    <property type="protein sequence ID" value="KRY62421.1"/>
    <property type="molecule type" value="Genomic_DNA"/>
</dbReference>
<evidence type="ECO:0000313" key="1">
    <source>
        <dbReference type="EMBL" id="KRY62421.1"/>
    </source>
</evidence>
<keyword evidence="2" id="KW-1185">Reference proteome</keyword>
<dbReference type="Proteomes" id="UP000054995">
    <property type="component" value="Unassembled WGS sequence"/>
</dbReference>
<comment type="caution">
    <text evidence="1">The sequence shown here is derived from an EMBL/GenBank/DDBJ whole genome shotgun (WGS) entry which is preliminary data.</text>
</comment>
<dbReference type="AlphaFoldDB" id="A0A0V1DLU9"/>
<evidence type="ECO:0000313" key="2">
    <source>
        <dbReference type="Proteomes" id="UP000054995"/>
    </source>
</evidence>
<reference evidence="1 2" key="1">
    <citation type="submission" date="2015-01" db="EMBL/GenBank/DDBJ databases">
        <title>Evolution of Trichinella species and genotypes.</title>
        <authorList>
            <person name="Korhonen P.K."/>
            <person name="Edoardo P."/>
            <person name="Giuseppe L.R."/>
            <person name="Gasser R.B."/>
        </authorList>
    </citation>
    <scope>NUCLEOTIDE SEQUENCE [LARGE SCALE GENOMIC DNA]</scope>
    <source>
        <strain evidence="1">ISS470</strain>
    </source>
</reference>
<proteinExistence type="predicted"/>
<organism evidence="1 2">
    <name type="scientific">Trichinella pseudospiralis</name>
    <name type="common">Parasitic roundworm</name>
    <dbReference type="NCBI Taxonomy" id="6337"/>
    <lineage>
        <taxon>Eukaryota</taxon>
        <taxon>Metazoa</taxon>
        <taxon>Ecdysozoa</taxon>
        <taxon>Nematoda</taxon>
        <taxon>Enoplea</taxon>
        <taxon>Dorylaimia</taxon>
        <taxon>Trichinellida</taxon>
        <taxon>Trichinellidae</taxon>
        <taxon>Trichinella</taxon>
    </lineage>
</organism>
<gene>
    <name evidence="1" type="ORF">T4D_114</name>
</gene>
<name>A0A0V1DLU9_TRIPS</name>
<sequence length="35" mass="4019">MILTKRSCNCSSETTFLSLSKIKPPPLQKLKIRQQ</sequence>